<gene>
    <name evidence="1" type="ORF">HPB49_016602</name>
</gene>
<dbReference type="EMBL" id="CM023475">
    <property type="protein sequence ID" value="KAH7945859.1"/>
    <property type="molecule type" value="Genomic_DNA"/>
</dbReference>
<accession>A0ACB8CLZ3</accession>
<reference evidence="1" key="1">
    <citation type="submission" date="2020-05" db="EMBL/GenBank/DDBJ databases">
        <title>Large-scale comparative analyses of tick genomes elucidate their genetic diversity and vector capacities.</title>
        <authorList>
            <person name="Jia N."/>
            <person name="Wang J."/>
            <person name="Shi W."/>
            <person name="Du L."/>
            <person name="Sun Y."/>
            <person name="Zhan W."/>
            <person name="Jiang J."/>
            <person name="Wang Q."/>
            <person name="Zhang B."/>
            <person name="Ji P."/>
            <person name="Sakyi L.B."/>
            <person name="Cui X."/>
            <person name="Yuan T."/>
            <person name="Jiang B."/>
            <person name="Yang W."/>
            <person name="Lam T.T.-Y."/>
            <person name="Chang Q."/>
            <person name="Ding S."/>
            <person name="Wang X."/>
            <person name="Zhu J."/>
            <person name="Ruan X."/>
            <person name="Zhao L."/>
            <person name="Wei J."/>
            <person name="Que T."/>
            <person name="Du C."/>
            <person name="Cheng J."/>
            <person name="Dai P."/>
            <person name="Han X."/>
            <person name="Huang E."/>
            <person name="Gao Y."/>
            <person name="Liu J."/>
            <person name="Shao H."/>
            <person name="Ye R."/>
            <person name="Li L."/>
            <person name="Wei W."/>
            <person name="Wang X."/>
            <person name="Wang C."/>
            <person name="Yang T."/>
            <person name="Huo Q."/>
            <person name="Li W."/>
            <person name="Guo W."/>
            <person name="Chen H."/>
            <person name="Zhou L."/>
            <person name="Ni X."/>
            <person name="Tian J."/>
            <person name="Zhou Y."/>
            <person name="Sheng Y."/>
            <person name="Liu T."/>
            <person name="Pan Y."/>
            <person name="Xia L."/>
            <person name="Li J."/>
            <person name="Zhao F."/>
            <person name="Cao W."/>
        </authorList>
    </citation>
    <scope>NUCLEOTIDE SEQUENCE</scope>
    <source>
        <strain evidence="1">Dsil-2018</strain>
    </source>
</reference>
<organism evidence="1 2">
    <name type="scientific">Dermacentor silvarum</name>
    <name type="common">Tick</name>
    <dbReference type="NCBI Taxonomy" id="543639"/>
    <lineage>
        <taxon>Eukaryota</taxon>
        <taxon>Metazoa</taxon>
        <taxon>Ecdysozoa</taxon>
        <taxon>Arthropoda</taxon>
        <taxon>Chelicerata</taxon>
        <taxon>Arachnida</taxon>
        <taxon>Acari</taxon>
        <taxon>Parasitiformes</taxon>
        <taxon>Ixodida</taxon>
        <taxon>Ixodoidea</taxon>
        <taxon>Ixodidae</taxon>
        <taxon>Rhipicephalinae</taxon>
        <taxon>Dermacentor</taxon>
    </lineage>
</organism>
<keyword evidence="2" id="KW-1185">Reference proteome</keyword>
<name>A0ACB8CLZ3_DERSI</name>
<comment type="caution">
    <text evidence="1">The sequence shown here is derived from an EMBL/GenBank/DDBJ whole genome shotgun (WGS) entry which is preliminary data.</text>
</comment>
<dbReference type="Proteomes" id="UP000821865">
    <property type="component" value="Chromosome 6"/>
</dbReference>
<proteinExistence type="predicted"/>
<evidence type="ECO:0000313" key="1">
    <source>
        <dbReference type="EMBL" id="KAH7945859.1"/>
    </source>
</evidence>
<sequence>MTIGLLAFGPSGDFGWFARSPAVGYITTGRSPESEQQALLVVPSTAVRRVVNTTVTSTAAMGTELRRRRAADAAYAVGETLLLQLFLVIIALLSNAWAQHAVGSSDEARSLTSRGADTLVRWNISPAALQHMRSESFKRQFSPWGGKRNAAAFESLMDSPGDQQSHRHQLAADAVVQGKRASGDRFGAWGGKRGTFSAWGGKRQQESKNAFSPWGGKRAVRSPLARSEGTARARQDDGEEDEERTFAPWGGKRGSRGRPSIFPMGREKG</sequence>
<evidence type="ECO:0000313" key="2">
    <source>
        <dbReference type="Proteomes" id="UP000821865"/>
    </source>
</evidence>
<protein>
    <submittedName>
        <fullName evidence="1">Uncharacterized protein</fullName>
    </submittedName>
</protein>